<name>A0A971M6Y7_9BACT</name>
<dbReference type="Proteomes" id="UP000777265">
    <property type="component" value="Unassembled WGS sequence"/>
</dbReference>
<feature type="region of interest" description="Disordered" evidence="1">
    <location>
        <begin position="34"/>
        <end position="57"/>
    </location>
</feature>
<sequence>MIQLIAYGNELNIVYPTKPKNPVRAVKVRRKSTSMLPLMEMTDHGEGEPSTEKKEGLTPAKALKGLFRW</sequence>
<evidence type="ECO:0000313" key="2">
    <source>
        <dbReference type="EMBL" id="NLW36607.1"/>
    </source>
</evidence>
<feature type="compositionally biased region" description="Basic and acidic residues" evidence="1">
    <location>
        <begin position="41"/>
        <end position="56"/>
    </location>
</feature>
<dbReference type="EMBL" id="JAAYEE010000273">
    <property type="protein sequence ID" value="NLW36607.1"/>
    <property type="molecule type" value="Genomic_DNA"/>
</dbReference>
<protein>
    <submittedName>
        <fullName evidence="2">Uncharacterized protein</fullName>
    </submittedName>
</protein>
<evidence type="ECO:0000256" key="1">
    <source>
        <dbReference type="SAM" id="MobiDB-lite"/>
    </source>
</evidence>
<reference evidence="2" key="1">
    <citation type="journal article" date="2020" name="Biotechnol. Biofuels">
        <title>New insights from the biogas microbiome by comprehensive genome-resolved metagenomics of nearly 1600 species originating from multiple anaerobic digesters.</title>
        <authorList>
            <person name="Campanaro S."/>
            <person name="Treu L."/>
            <person name="Rodriguez-R L.M."/>
            <person name="Kovalovszki A."/>
            <person name="Ziels R.M."/>
            <person name="Maus I."/>
            <person name="Zhu X."/>
            <person name="Kougias P.G."/>
            <person name="Basile A."/>
            <person name="Luo G."/>
            <person name="Schluter A."/>
            <person name="Konstantinidis K.T."/>
            <person name="Angelidaki I."/>
        </authorList>
    </citation>
    <scope>NUCLEOTIDE SEQUENCE</scope>
    <source>
        <strain evidence="2">AS06rmzACSIP_7</strain>
    </source>
</reference>
<comment type="caution">
    <text evidence="2">The sequence shown here is derived from an EMBL/GenBank/DDBJ whole genome shotgun (WGS) entry which is preliminary data.</text>
</comment>
<accession>A0A971M6Y7</accession>
<organism evidence="2 3">
    <name type="scientific">Syntrophorhabdus aromaticivorans</name>
    <dbReference type="NCBI Taxonomy" id="328301"/>
    <lineage>
        <taxon>Bacteria</taxon>
        <taxon>Pseudomonadati</taxon>
        <taxon>Thermodesulfobacteriota</taxon>
        <taxon>Syntrophorhabdia</taxon>
        <taxon>Syntrophorhabdales</taxon>
        <taxon>Syntrophorhabdaceae</taxon>
        <taxon>Syntrophorhabdus</taxon>
    </lineage>
</organism>
<proteinExistence type="predicted"/>
<reference evidence="2" key="2">
    <citation type="submission" date="2020-01" db="EMBL/GenBank/DDBJ databases">
        <authorList>
            <person name="Campanaro S."/>
        </authorList>
    </citation>
    <scope>NUCLEOTIDE SEQUENCE</scope>
    <source>
        <strain evidence="2">AS06rmzACSIP_7</strain>
    </source>
</reference>
<evidence type="ECO:0000313" key="3">
    <source>
        <dbReference type="Proteomes" id="UP000777265"/>
    </source>
</evidence>
<dbReference type="AlphaFoldDB" id="A0A971M6Y7"/>
<gene>
    <name evidence="2" type="ORF">GXY80_14185</name>
</gene>